<feature type="transmembrane region" description="Helical" evidence="5">
    <location>
        <begin position="154"/>
        <end position="177"/>
    </location>
</feature>
<dbReference type="RefSeq" id="WP_215486278.1">
    <property type="nucleotide sequence ID" value="NZ_BAAAPJ010000001.1"/>
</dbReference>
<name>A0ABS5XR72_9MICO</name>
<dbReference type="Gene3D" id="2.60.40.1220">
    <property type="match status" value="1"/>
</dbReference>
<sequence>MSQEIHTARRPLALLFGLVAALALVLAAAPAWAHDELIGSDPAAGSEIDALPSELTLTFSGVLMDEPGATEVVVTDATGASLVGGDPVLDGTRLTQPLTGSASGAVTVIWRVVSSDGHPVSDQFTFTVGDGSAVLPAPAPTATAPADSAPASLAGVWIIIALVAVALGGALVAVLVARARRSRED</sequence>
<dbReference type="InterPro" id="IPR014755">
    <property type="entry name" value="Cu-Rt/internalin_Ig-like"/>
</dbReference>
<comment type="caution">
    <text evidence="8">The sequence shown here is derived from an EMBL/GenBank/DDBJ whole genome shotgun (WGS) entry which is preliminary data.</text>
</comment>
<reference evidence="8 9" key="1">
    <citation type="submission" date="2021-03" db="EMBL/GenBank/DDBJ databases">
        <title>Microbacterium pauli sp. nov., isolated from microfiltered milk.</title>
        <authorList>
            <person name="Bellassi P."/>
            <person name="Fontana A."/>
            <person name="Callegari M.L."/>
            <person name="Lorenzo M."/>
            <person name="Cappa F."/>
        </authorList>
    </citation>
    <scope>NUCLEOTIDE SEQUENCE [LARGE SCALE GENOMIC DNA]</scope>
    <source>
        <strain evidence="8 9">DSM 18909</strain>
    </source>
</reference>
<feature type="domain" description="CopC" evidence="7">
    <location>
        <begin position="34"/>
        <end position="128"/>
    </location>
</feature>
<dbReference type="Pfam" id="PF04234">
    <property type="entry name" value="CopC"/>
    <property type="match status" value="1"/>
</dbReference>
<keyword evidence="3 6" id="KW-0732">Signal</keyword>
<comment type="subcellular location">
    <subcellularLocation>
        <location evidence="1">Cell envelope</location>
    </subcellularLocation>
</comment>
<evidence type="ECO:0000256" key="1">
    <source>
        <dbReference type="ARBA" id="ARBA00004196"/>
    </source>
</evidence>
<dbReference type="Proteomes" id="UP000740605">
    <property type="component" value="Unassembled WGS sequence"/>
</dbReference>
<evidence type="ECO:0000313" key="8">
    <source>
        <dbReference type="EMBL" id="MBT8797030.1"/>
    </source>
</evidence>
<evidence type="ECO:0000256" key="3">
    <source>
        <dbReference type="ARBA" id="ARBA00022729"/>
    </source>
</evidence>
<protein>
    <submittedName>
        <fullName evidence="8">Copper resistance protein CopC</fullName>
    </submittedName>
</protein>
<keyword evidence="5" id="KW-0472">Membrane</keyword>
<keyword evidence="9" id="KW-1185">Reference proteome</keyword>
<evidence type="ECO:0000259" key="7">
    <source>
        <dbReference type="Pfam" id="PF04234"/>
    </source>
</evidence>
<keyword evidence="5" id="KW-1133">Transmembrane helix</keyword>
<dbReference type="InterPro" id="IPR007348">
    <property type="entry name" value="CopC_dom"/>
</dbReference>
<feature type="signal peptide" evidence="6">
    <location>
        <begin position="1"/>
        <end position="33"/>
    </location>
</feature>
<dbReference type="EMBL" id="JAFLHG010000002">
    <property type="protein sequence ID" value="MBT8797030.1"/>
    <property type="molecule type" value="Genomic_DNA"/>
</dbReference>
<keyword evidence="5" id="KW-0812">Transmembrane</keyword>
<dbReference type="InterPro" id="IPR032694">
    <property type="entry name" value="CopC/D"/>
</dbReference>
<organism evidence="8 9">
    <name type="scientific">Microbacterium flavum</name>
    <dbReference type="NCBI Taxonomy" id="415216"/>
    <lineage>
        <taxon>Bacteria</taxon>
        <taxon>Bacillati</taxon>
        <taxon>Actinomycetota</taxon>
        <taxon>Actinomycetes</taxon>
        <taxon>Micrococcales</taxon>
        <taxon>Microbacteriaceae</taxon>
        <taxon>Microbacterium</taxon>
    </lineage>
</organism>
<dbReference type="PANTHER" id="PTHR34820:SF4">
    <property type="entry name" value="INNER MEMBRANE PROTEIN YEBZ"/>
    <property type="match status" value="1"/>
</dbReference>
<accession>A0ABS5XR72</accession>
<evidence type="ECO:0000256" key="5">
    <source>
        <dbReference type="SAM" id="Phobius"/>
    </source>
</evidence>
<dbReference type="SUPFAM" id="SSF81296">
    <property type="entry name" value="E set domains"/>
    <property type="match status" value="1"/>
</dbReference>
<proteinExistence type="predicted"/>
<evidence type="ECO:0000256" key="2">
    <source>
        <dbReference type="ARBA" id="ARBA00022723"/>
    </source>
</evidence>
<keyword evidence="4" id="KW-0186">Copper</keyword>
<feature type="chain" id="PRO_5045403473" evidence="6">
    <location>
        <begin position="34"/>
        <end position="185"/>
    </location>
</feature>
<evidence type="ECO:0000313" key="9">
    <source>
        <dbReference type="Proteomes" id="UP000740605"/>
    </source>
</evidence>
<keyword evidence="2" id="KW-0479">Metal-binding</keyword>
<evidence type="ECO:0000256" key="4">
    <source>
        <dbReference type="ARBA" id="ARBA00023008"/>
    </source>
</evidence>
<evidence type="ECO:0000256" key="6">
    <source>
        <dbReference type="SAM" id="SignalP"/>
    </source>
</evidence>
<dbReference type="InterPro" id="IPR014756">
    <property type="entry name" value="Ig_E-set"/>
</dbReference>
<gene>
    <name evidence="8" type="ORF">J0P97_02940</name>
</gene>
<dbReference type="PANTHER" id="PTHR34820">
    <property type="entry name" value="INNER MEMBRANE PROTEIN YEBZ"/>
    <property type="match status" value="1"/>
</dbReference>